<dbReference type="Proteomes" id="UP000289323">
    <property type="component" value="Unassembled WGS sequence"/>
</dbReference>
<dbReference type="AlphaFoldDB" id="A0A446BQ98"/>
<organism evidence="1 2">
    <name type="scientific">Thermothielavioides terrestris</name>
    <dbReference type="NCBI Taxonomy" id="2587410"/>
    <lineage>
        <taxon>Eukaryota</taxon>
        <taxon>Fungi</taxon>
        <taxon>Dikarya</taxon>
        <taxon>Ascomycota</taxon>
        <taxon>Pezizomycotina</taxon>
        <taxon>Sordariomycetes</taxon>
        <taxon>Sordariomycetidae</taxon>
        <taxon>Sordariales</taxon>
        <taxon>Chaetomiaceae</taxon>
        <taxon>Thermothielavioides</taxon>
    </lineage>
</organism>
<name>A0A446BQ98_9PEZI</name>
<evidence type="ECO:0000313" key="1">
    <source>
        <dbReference type="EMBL" id="SPQ24683.1"/>
    </source>
</evidence>
<gene>
    <name evidence="1" type="ORF">TT172_LOCUS7102</name>
</gene>
<protein>
    <submittedName>
        <fullName evidence="1">10f7d617-68fd-451b-8c19-636839144dfb</fullName>
    </submittedName>
</protein>
<proteinExistence type="predicted"/>
<sequence>MCTYTTHIRVCGRCAGEDTVLISEQLCAVAKASGIFGSCLEGIYSQRDATGYQCWQCKESSVRVAVVAVPATTAAAASSFGMAGRRRKTVDGMAYAHGRRTSRSGRSW</sequence>
<dbReference type="EMBL" id="OUUZ01000013">
    <property type="protein sequence ID" value="SPQ24683.1"/>
    <property type="molecule type" value="Genomic_DNA"/>
</dbReference>
<evidence type="ECO:0000313" key="2">
    <source>
        <dbReference type="Proteomes" id="UP000289323"/>
    </source>
</evidence>
<reference evidence="1 2" key="1">
    <citation type="submission" date="2018-04" db="EMBL/GenBank/DDBJ databases">
        <authorList>
            <person name="Huttner S."/>
            <person name="Dainat J."/>
        </authorList>
    </citation>
    <scope>NUCLEOTIDE SEQUENCE [LARGE SCALE GENOMIC DNA]</scope>
</reference>
<accession>A0A446BQ98</accession>